<keyword evidence="3" id="KW-1003">Cell membrane</keyword>
<dbReference type="InterPro" id="IPR007632">
    <property type="entry name" value="Anoctamin"/>
</dbReference>
<comment type="similarity">
    <text evidence="2 8">Belongs to the anoctamin family.</text>
</comment>
<evidence type="ECO:0000256" key="7">
    <source>
        <dbReference type="ARBA" id="ARBA00023180"/>
    </source>
</evidence>
<feature type="compositionally biased region" description="Basic and acidic residues" evidence="9">
    <location>
        <begin position="188"/>
        <end position="198"/>
    </location>
</feature>
<evidence type="ECO:0000256" key="6">
    <source>
        <dbReference type="ARBA" id="ARBA00023136"/>
    </source>
</evidence>
<dbReference type="RefSeq" id="XP_022248484.1">
    <property type="nucleotide sequence ID" value="XM_022392776.1"/>
</dbReference>
<dbReference type="PANTHER" id="PTHR12308">
    <property type="entry name" value="ANOCTAMIN"/>
    <property type="match status" value="1"/>
</dbReference>
<keyword evidence="6 8" id="KW-0472">Membrane</keyword>
<evidence type="ECO:0000259" key="10">
    <source>
        <dbReference type="Pfam" id="PF04547"/>
    </source>
</evidence>
<dbReference type="Pfam" id="PF04547">
    <property type="entry name" value="Anoctamin"/>
    <property type="match status" value="1"/>
</dbReference>
<feature type="transmembrane region" description="Helical" evidence="8">
    <location>
        <begin position="643"/>
        <end position="667"/>
    </location>
</feature>
<comment type="subcellular location">
    <subcellularLocation>
        <location evidence="1">Cell membrane</location>
        <topology evidence="1">Multi-pass membrane protein</topology>
    </subcellularLocation>
    <subcellularLocation>
        <location evidence="8">Membrane</location>
        <topology evidence="8">Multi-pass membrane protein</topology>
    </subcellularLocation>
</comment>
<name>A0ABM1SXX8_LIMPO</name>
<evidence type="ECO:0000313" key="13">
    <source>
        <dbReference type="RefSeq" id="XP_022248484.1"/>
    </source>
</evidence>
<feature type="transmembrane region" description="Helical" evidence="8">
    <location>
        <begin position="922"/>
        <end position="946"/>
    </location>
</feature>
<evidence type="ECO:0000256" key="3">
    <source>
        <dbReference type="ARBA" id="ARBA00022475"/>
    </source>
</evidence>
<feature type="transmembrane region" description="Helical" evidence="8">
    <location>
        <begin position="1010"/>
        <end position="1035"/>
    </location>
</feature>
<proteinExistence type="inferred from homology"/>
<dbReference type="Pfam" id="PF16178">
    <property type="entry name" value="Anoct_dimer"/>
    <property type="match status" value="1"/>
</dbReference>
<evidence type="ECO:0000259" key="11">
    <source>
        <dbReference type="Pfam" id="PF16178"/>
    </source>
</evidence>
<organism evidence="12 13">
    <name type="scientific">Limulus polyphemus</name>
    <name type="common">Atlantic horseshoe crab</name>
    <dbReference type="NCBI Taxonomy" id="6850"/>
    <lineage>
        <taxon>Eukaryota</taxon>
        <taxon>Metazoa</taxon>
        <taxon>Ecdysozoa</taxon>
        <taxon>Arthropoda</taxon>
        <taxon>Chelicerata</taxon>
        <taxon>Merostomata</taxon>
        <taxon>Xiphosura</taxon>
        <taxon>Limulidae</taxon>
        <taxon>Limulus</taxon>
    </lineage>
</organism>
<dbReference type="Proteomes" id="UP000694941">
    <property type="component" value="Unplaced"/>
</dbReference>
<keyword evidence="7" id="KW-0325">Glycoprotein</keyword>
<feature type="transmembrane region" description="Helical" evidence="8">
    <location>
        <begin position="687"/>
        <end position="706"/>
    </location>
</feature>
<feature type="transmembrane region" description="Helical" evidence="8">
    <location>
        <begin position="858"/>
        <end position="881"/>
    </location>
</feature>
<evidence type="ECO:0000313" key="12">
    <source>
        <dbReference type="Proteomes" id="UP000694941"/>
    </source>
</evidence>
<feature type="region of interest" description="Disordered" evidence="9">
    <location>
        <begin position="188"/>
        <end position="223"/>
    </location>
</feature>
<feature type="domain" description="Anoctamin transmembrane" evidence="10">
    <location>
        <begin position="476"/>
        <end position="1048"/>
    </location>
</feature>
<dbReference type="InterPro" id="IPR032394">
    <property type="entry name" value="Anoct_dimer"/>
</dbReference>
<dbReference type="GeneID" id="106464968"/>
<accession>A0ABM1SXX8</accession>
<keyword evidence="4 8" id="KW-0812">Transmembrane</keyword>
<feature type="transmembrane region" description="Helical" evidence="8">
    <location>
        <begin position="487"/>
        <end position="512"/>
    </location>
</feature>
<evidence type="ECO:0000256" key="8">
    <source>
        <dbReference type="RuleBase" id="RU280814"/>
    </source>
</evidence>
<evidence type="ECO:0000256" key="5">
    <source>
        <dbReference type="ARBA" id="ARBA00022989"/>
    </source>
</evidence>
<keyword evidence="12" id="KW-1185">Reference proteome</keyword>
<keyword evidence="5 8" id="KW-1133">Transmembrane helix</keyword>
<evidence type="ECO:0000256" key="4">
    <source>
        <dbReference type="ARBA" id="ARBA00022692"/>
    </source>
</evidence>
<reference evidence="13" key="1">
    <citation type="submission" date="2025-08" db="UniProtKB">
        <authorList>
            <consortium name="RefSeq"/>
        </authorList>
    </citation>
    <scope>IDENTIFICATION</scope>
    <source>
        <tissue evidence="13">Muscle</tissue>
    </source>
</reference>
<evidence type="ECO:0000256" key="9">
    <source>
        <dbReference type="SAM" id="MobiDB-lite"/>
    </source>
</evidence>
<protein>
    <recommendedName>
        <fullName evidence="8">Anoctamin</fullName>
    </recommendedName>
</protein>
<feature type="compositionally biased region" description="Polar residues" evidence="9">
    <location>
        <begin position="199"/>
        <end position="215"/>
    </location>
</feature>
<evidence type="ECO:0000256" key="2">
    <source>
        <dbReference type="ARBA" id="ARBA00009671"/>
    </source>
</evidence>
<evidence type="ECO:0000256" key="1">
    <source>
        <dbReference type="ARBA" id="ARBA00004651"/>
    </source>
</evidence>
<feature type="domain" description="Anoctamin dimerisation" evidence="11">
    <location>
        <begin position="233"/>
        <end position="473"/>
    </location>
</feature>
<dbReference type="PANTHER" id="PTHR12308:SF83">
    <property type="entry name" value="ANOCTAMIN"/>
    <property type="match status" value="1"/>
</dbReference>
<dbReference type="InterPro" id="IPR049452">
    <property type="entry name" value="Anoctamin_TM"/>
</dbReference>
<comment type="caution">
    <text evidence="8">Lacks conserved residue(s) required for the propagation of feature annotation.</text>
</comment>
<sequence length="1095" mass="128219">MNEDKPLIYLDVDLEEKRFSVEFVIHSQTLQLETKSVGEEKLYDHQDVDVPEERFSAEVAIPSERLQAKDEEKTFDHLYLCIPEKRFSAELVIHNQILQLEIKSLNGETFHEHIDISPPKKKVSAEIVVHNQMLQSEMSLSGEKFHEHIDVSTPEKKVSAVSTVSDISCYKSAEDFWHEDNKEFCEKDRKDEFSETRSMKTTLGSGEEQNGTSRKASYDTDLPSRHYNEPSMFFEDGFRRIDFVLLYVTPAKSNYGYVHKQIREVFEENLKDEGLELEYVTESVTDLNCVKVHAPWEVLTQYAELLKFKMLIKKFSNEEIIARAVHDSSDFEQMSDCQNSESSFRKYLLDIILLCQSISTFFSFKMPQDIHITAEYSRDKECLFEIPQRKKEDFFNPGLRSQIVDFILRRNRFRNELDQVCAFGITKLINDGVYEAAYPLHEGIYSTLDENSPRRQLINKWANMGSMWKNQPLDDIKEYFGVKIGLYFAWLGFYTCMLVPASIVGILCFLYSCFTLTNKPLSNDVCEDLKDILMCPQCGMHLCRFWRLGEMCMYSKMANFFDSGPVVFMAGFMSLWGVIFLELWKRYSANITHQWDMTGFDTIQEYPRPEYLARLPVVKRKKLNVVTNVYEPYIPFWKKRVPLFLFSFSMVLLSVTIALGAIIGVIMYRLSIKAAIIISNDEKVASAASVIISTTAAILNLFRILLFNQMYQRIAIYLTELEMYRTQTEYNNSLTFKMFLLQFVNYYSSIFYIAFFKGRFLKNPGPNNEFFGFQKEDCGIRGCFIELSLQLIIIMVGKQAVNAFVEMGIPWLFWVHKRWKMRKKEKYMKRKQAVVQWENDYSLAAWRPNGLFYEYLEMVLQFGFVTIFIAAFPLAPLFALVNNMLEIRLDAKKFITCYRRSVGQRVKNIGIWYRILDSISKLAVITNALIIAFTSTFIDQLFYMFVVSPDGSLRGYLNFTLSKFNIADLADTYKIIDFNLTTSICWYQGYKEPPSSSNKYEYRPVHWHILAFRLAFIVAFENIIAFITVLIRWMIPDVPKSLKLQMRHENYITNKIITDQELRRVKEHDITRSRSILHRGNDRFNYSAPEKPYFK</sequence>
<gene>
    <name evidence="13" type="primary">LOC106464968</name>
</gene>
<feature type="transmembrane region" description="Helical" evidence="8">
    <location>
        <begin position="734"/>
        <end position="755"/>
    </location>
</feature>